<feature type="region of interest" description="Disordered" evidence="1">
    <location>
        <begin position="27"/>
        <end position="50"/>
    </location>
</feature>
<dbReference type="PANTHER" id="PTHR38791">
    <property type="entry name" value="ZN(II)2CYS6 TRANSCRIPTION FACTOR (EUROFUNG)-RELATED-RELATED"/>
    <property type="match status" value="1"/>
</dbReference>
<gene>
    <name evidence="2" type="ORF">N7532_000701</name>
</gene>
<dbReference type="InterPro" id="IPR021858">
    <property type="entry name" value="Fun_TF"/>
</dbReference>
<dbReference type="Pfam" id="PF11951">
    <property type="entry name" value="Fungal_trans_2"/>
    <property type="match status" value="1"/>
</dbReference>
<dbReference type="AlphaFoldDB" id="A0A9W9G5Y8"/>
<dbReference type="EMBL" id="JAPQKI010000001">
    <property type="protein sequence ID" value="KAJ5112656.1"/>
    <property type="molecule type" value="Genomic_DNA"/>
</dbReference>
<reference evidence="2" key="1">
    <citation type="submission" date="2022-11" db="EMBL/GenBank/DDBJ databases">
        <authorList>
            <person name="Petersen C."/>
        </authorList>
    </citation>
    <scope>NUCLEOTIDE SEQUENCE</scope>
    <source>
        <strain evidence="2">IBT 30761</strain>
    </source>
</reference>
<evidence type="ECO:0000313" key="3">
    <source>
        <dbReference type="Proteomes" id="UP001149074"/>
    </source>
</evidence>
<dbReference type="OrthoDB" id="4491390at2759"/>
<dbReference type="InterPro" id="IPR053175">
    <property type="entry name" value="DHMBA_Reg_Transcription_Factor"/>
</dbReference>
<protein>
    <submittedName>
        <fullName evidence="2">Uncharacterized protein</fullName>
    </submittedName>
</protein>
<sequence>MKVGLNVGIAVSMAAHVRDTDLMRQSAKPTSTDFSGAIDIQRGNPTRGTPLTMLPMPDATWEQRALCYFFDQYTITGDVEDGMSHLEYLPPLYARCGETGDRGLSSICLRQAVDATSLMTLANVSNAPPLMMKARQGYGKALRSLRDALAEPETAIKDETFASVVLLSLLEDITGERNGLYSSHTAGFEFLMQMRGAGQRDHQMGRDMFNFAFTHTFVEILALGDKPRFDIDWVLSQLDNNDPIERLMLAASKLSNLFLAMQSSPKPPDQSIVESWISAGRECDFELAQWTLHLPERWLPLVVYSSQGEPLITYNRISNAVIWNYYRAVRVMLQQLLLNLNRTLLAIVKKKAKLGGSPSTQCALNEGSLRAIIQEMTTDVCRSIPFSLGDVDSLGRPTRPNESGRTIRAAQGYGLLWPLWYILSCGMPTPAQVIQIRAVLSRVGSKLGIRLALILAREAERIRGDPSSARAPVIGPE</sequence>
<dbReference type="PANTHER" id="PTHR38791:SF12">
    <property type="entry name" value="TRANSCRIPTION FACTOR DOMAIN-CONTAINING PROTEIN-RELATED"/>
    <property type="match status" value="1"/>
</dbReference>
<dbReference type="RefSeq" id="XP_056480429.1">
    <property type="nucleotide sequence ID" value="XM_056613205.1"/>
</dbReference>
<evidence type="ECO:0000256" key="1">
    <source>
        <dbReference type="SAM" id="MobiDB-lite"/>
    </source>
</evidence>
<keyword evidence="3" id="KW-1185">Reference proteome</keyword>
<proteinExistence type="predicted"/>
<accession>A0A9W9G5Y8</accession>
<reference evidence="2" key="2">
    <citation type="journal article" date="2023" name="IMA Fungus">
        <title>Comparative genomic study of the Penicillium genus elucidates a diverse pangenome and 15 lateral gene transfer events.</title>
        <authorList>
            <person name="Petersen C."/>
            <person name="Sorensen T."/>
            <person name="Nielsen M.R."/>
            <person name="Sondergaard T.E."/>
            <person name="Sorensen J.L."/>
            <person name="Fitzpatrick D.A."/>
            <person name="Frisvad J.C."/>
            <person name="Nielsen K.L."/>
        </authorList>
    </citation>
    <scope>NUCLEOTIDE SEQUENCE</scope>
    <source>
        <strain evidence="2">IBT 30761</strain>
    </source>
</reference>
<name>A0A9W9G5Y8_9EURO</name>
<dbReference type="Proteomes" id="UP001149074">
    <property type="component" value="Unassembled WGS sequence"/>
</dbReference>
<comment type="caution">
    <text evidence="2">The sequence shown here is derived from an EMBL/GenBank/DDBJ whole genome shotgun (WGS) entry which is preliminary data.</text>
</comment>
<dbReference type="GeneID" id="81352184"/>
<organism evidence="2 3">
    <name type="scientific">Penicillium argentinense</name>
    <dbReference type="NCBI Taxonomy" id="1131581"/>
    <lineage>
        <taxon>Eukaryota</taxon>
        <taxon>Fungi</taxon>
        <taxon>Dikarya</taxon>
        <taxon>Ascomycota</taxon>
        <taxon>Pezizomycotina</taxon>
        <taxon>Eurotiomycetes</taxon>
        <taxon>Eurotiomycetidae</taxon>
        <taxon>Eurotiales</taxon>
        <taxon>Aspergillaceae</taxon>
        <taxon>Penicillium</taxon>
    </lineage>
</organism>
<evidence type="ECO:0000313" key="2">
    <source>
        <dbReference type="EMBL" id="KAJ5112656.1"/>
    </source>
</evidence>